<evidence type="ECO:0000256" key="1">
    <source>
        <dbReference type="SAM" id="MobiDB-lite"/>
    </source>
</evidence>
<gene>
    <name evidence="2" type="ORF">CgunFtcFv8_024530</name>
</gene>
<keyword evidence="3" id="KW-1185">Reference proteome</keyword>
<feature type="compositionally biased region" description="Basic residues" evidence="1">
    <location>
        <begin position="93"/>
        <end position="103"/>
    </location>
</feature>
<organism evidence="2 3">
    <name type="scientific">Champsocephalus gunnari</name>
    <name type="common">Mackerel icefish</name>
    <dbReference type="NCBI Taxonomy" id="52237"/>
    <lineage>
        <taxon>Eukaryota</taxon>
        <taxon>Metazoa</taxon>
        <taxon>Chordata</taxon>
        <taxon>Craniata</taxon>
        <taxon>Vertebrata</taxon>
        <taxon>Euteleostomi</taxon>
        <taxon>Actinopterygii</taxon>
        <taxon>Neopterygii</taxon>
        <taxon>Teleostei</taxon>
        <taxon>Neoteleostei</taxon>
        <taxon>Acanthomorphata</taxon>
        <taxon>Eupercaria</taxon>
        <taxon>Perciformes</taxon>
        <taxon>Notothenioidei</taxon>
        <taxon>Channichthyidae</taxon>
        <taxon>Champsocephalus</taxon>
    </lineage>
</organism>
<protein>
    <submittedName>
        <fullName evidence="2">Uncharacterized protein</fullName>
    </submittedName>
</protein>
<proteinExistence type="predicted"/>
<accession>A0AAN8DD19</accession>
<dbReference type="AlphaFoldDB" id="A0AAN8DD19"/>
<feature type="region of interest" description="Disordered" evidence="1">
    <location>
        <begin position="87"/>
        <end position="135"/>
    </location>
</feature>
<evidence type="ECO:0000313" key="2">
    <source>
        <dbReference type="EMBL" id="KAK5920757.1"/>
    </source>
</evidence>
<reference evidence="2 3" key="1">
    <citation type="journal article" date="2023" name="Mol. Biol. Evol.">
        <title>Genomics of Secondarily Temperate Adaptation in the Only Non-Antarctic Icefish.</title>
        <authorList>
            <person name="Rivera-Colon A.G."/>
            <person name="Rayamajhi N."/>
            <person name="Minhas B.F."/>
            <person name="Madrigal G."/>
            <person name="Bilyk K.T."/>
            <person name="Yoon V."/>
            <person name="Hune M."/>
            <person name="Gregory S."/>
            <person name="Cheng C.H.C."/>
            <person name="Catchen J.M."/>
        </authorList>
    </citation>
    <scope>NUCLEOTIDE SEQUENCE [LARGE SCALE GENOMIC DNA]</scope>
    <source>
        <tissue evidence="2">White muscle</tissue>
    </source>
</reference>
<name>A0AAN8DD19_CHAGU</name>
<evidence type="ECO:0000313" key="3">
    <source>
        <dbReference type="Proteomes" id="UP001331515"/>
    </source>
</evidence>
<dbReference type="EMBL" id="JAURVH010001523">
    <property type="protein sequence ID" value="KAK5920757.1"/>
    <property type="molecule type" value="Genomic_DNA"/>
</dbReference>
<comment type="caution">
    <text evidence="2">The sequence shown here is derived from an EMBL/GenBank/DDBJ whole genome shotgun (WGS) entry which is preliminary data.</text>
</comment>
<feature type="compositionally biased region" description="Polar residues" evidence="1">
    <location>
        <begin position="126"/>
        <end position="135"/>
    </location>
</feature>
<sequence>MTLTWVISCEAWCSSSSDGFLPALCKEVELRLLKSNLTVHQTLSSVTESVLEKHTDQRSRHLVQRCVPQAPDWLCFSTVSLRCLGTAGGSSRGCRRRGTRRRTASCGGALCGHSGDTAGPSADTRCGTQRRSPHT</sequence>
<dbReference type="Proteomes" id="UP001331515">
    <property type="component" value="Unassembled WGS sequence"/>
</dbReference>